<dbReference type="AlphaFoldDB" id="A0A0W8I1V8"/>
<dbReference type="STRING" id="767452.AVL62_09550"/>
<protein>
    <submittedName>
        <fullName evidence="1">Transcriptional regulator</fullName>
    </submittedName>
</protein>
<dbReference type="InterPro" id="IPR023393">
    <property type="entry name" value="START-like_dom_sf"/>
</dbReference>
<accession>A0A0W8I1V8</accession>
<name>A0A0W8I1V8_9MICO</name>
<dbReference type="SUPFAM" id="SSF55961">
    <property type="entry name" value="Bet v1-like"/>
    <property type="match status" value="1"/>
</dbReference>
<dbReference type="InterPro" id="IPR019587">
    <property type="entry name" value="Polyketide_cyclase/dehydratase"/>
</dbReference>
<dbReference type="OrthoDB" id="9807923at2"/>
<dbReference type="Proteomes" id="UP000054837">
    <property type="component" value="Unassembled WGS sequence"/>
</dbReference>
<comment type="caution">
    <text evidence="1">The sequence shown here is derived from an EMBL/GenBank/DDBJ whole genome shotgun (WGS) entry which is preliminary data.</text>
</comment>
<proteinExistence type="predicted"/>
<sequence>MALAPLPYAASRSILVQADPERIFTELVDFRRWRDWSPWEALDPRMHRSYTGPKSGVGSEYAWDGSTKAGAGTMRISGAQAPRSVQIDLHFEKPFPTDNDIRFDLLPQPDGDRTLVTWTMAGQHTGVMRLLGRVLSMDRLVGKDFERGLARLKDLVER</sequence>
<dbReference type="Gene3D" id="3.30.530.20">
    <property type="match status" value="1"/>
</dbReference>
<evidence type="ECO:0000313" key="2">
    <source>
        <dbReference type="Proteomes" id="UP000054837"/>
    </source>
</evidence>
<organism evidence="1 2">
    <name type="scientific">Serinicoccus chungangensis</name>
    <dbReference type="NCBI Taxonomy" id="767452"/>
    <lineage>
        <taxon>Bacteria</taxon>
        <taxon>Bacillati</taxon>
        <taxon>Actinomycetota</taxon>
        <taxon>Actinomycetes</taxon>
        <taxon>Micrococcales</taxon>
        <taxon>Ornithinimicrobiaceae</taxon>
        <taxon>Serinicoccus</taxon>
    </lineage>
</organism>
<gene>
    <name evidence="1" type="ORF">AVL62_09550</name>
</gene>
<dbReference type="RefSeq" id="WP_058892456.1">
    <property type="nucleotide sequence ID" value="NZ_LQBL01000032.1"/>
</dbReference>
<dbReference type="Pfam" id="PF10604">
    <property type="entry name" value="Polyketide_cyc2"/>
    <property type="match status" value="1"/>
</dbReference>
<reference evidence="1 2" key="1">
    <citation type="submission" date="2015-12" db="EMBL/GenBank/DDBJ databases">
        <title>Serinicoccus chungangenesis strain CD08_5 genome sequencing and assembly.</title>
        <authorList>
            <person name="Chander A.M."/>
            <person name="Kaur G."/>
            <person name="Nair G.R."/>
            <person name="Dhawan D.K."/>
            <person name="Kochhar R.K."/>
            <person name="Mayilraj S."/>
            <person name="Bhadada S.K."/>
        </authorList>
    </citation>
    <scope>NUCLEOTIDE SEQUENCE [LARGE SCALE GENOMIC DNA]</scope>
    <source>
        <strain evidence="1 2">CD08_5</strain>
    </source>
</reference>
<keyword evidence="2" id="KW-1185">Reference proteome</keyword>
<dbReference type="EMBL" id="LQBL01000032">
    <property type="protein sequence ID" value="KUG51559.1"/>
    <property type="molecule type" value="Genomic_DNA"/>
</dbReference>
<dbReference type="CDD" id="cd07818">
    <property type="entry name" value="SRPBCC_1"/>
    <property type="match status" value="1"/>
</dbReference>
<evidence type="ECO:0000313" key="1">
    <source>
        <dbReference type="EMBL" id="KUG51559.1"/>
    </source>
</evidence>